<dbReference type="Gene3D" id="2.60.40.1120">
    <property type="entry name" value="Carboxypeptidase-like, regulatory domain"/>
    <property type="match status" value="1"/>
</dbReference>
<sequence length="168" mass="19295">MKNIFKTFVILSLILFVQSSYGSNQGEVKFKGKVIIEDNSLADVTIKLYKRNELVNTIVTNASGNFEVKIELGNSYTFEVEKEGYITKRLAVNATSKKVIKERVENFDFFCELIPFKDGIDASQLDFPITIIQLNERKGQFEYVSSYTKSMAKEQDKVIEQLSLKFEF</sequence>
<comment type="caution">
    <text evidence="2">The sequence shown here is derived from an EMBL/GenBank/DDBJ whole genome shotgun (WGS) entry which is preliminary data.</text>
</comment>
<name>A0A6N9NHU7_9FLAO</name>
<dbReference type="Proteomes" id="UP000470771">
    <property type="component" value="Unassembled WGS sequence"/>
</dbReference>
<gene>
    <name evidence="2" type="ORF">GQN54_08975</name>
</gene>
<protein>
    <recommendedName>
        <fullName evidence="4">Carboxypeptidase regulatory-like domain-containing protein</fullName>
    </recommendedName>
</protein>
<accession>A0A6N9NHU7</accession>
<evidence type="ECO:0000313" key="3">
    <source>
        <dbReference type="Proteomes" id="UP000470771"/>
    </source>
</evidence>
<keyword evidence="3" id="KW-1185">Reference proteome</keyword>
<reference evidence="2 3" key="1">
    <citation type="submission" date="2019-12" db="EMBL/GenBank/DDBJ databases">
        <authorList>
            <person name="Zhao J."/>
        </authorList>
    </citation>
    <scope>NUCLEOTIDE SEQUENCE [LARGE SCALE GENOMIC DNA]</scope>
    <source>
        <strain evidence="2 3">S-15</strain>
    </source>
</reference>
<dbReference type="AlphaFoldDB" id="A0A6N9NHU7"/>
<keyword evidence="1" id="KW-0732">Signal</keyword>
<organism evidence="2 3">
    <name type="scientific">Acidiluteibacter ferrifornacis</name>
    <dbReference type="NCBI Taxonomy" id="2692424"/>
    <lineage>
        <taxon>Bacteria</taxon>
        <taxon>Pseudomonadati</taxon>
        <taxon>Bacteroidota</taxon>
        <taxon>Flavobacteriia</taxon>
        <taxon>Flavobacteriales</taxon>
        <taxon>Cryomorphaceae</taxon>
        <taxon>Acidiluteibacter</taxon>
    </lineage>
</organism>
<evidence type="ECO:0008006" key="4">
    <source>
        <dbReference type="Google" id="ProtNLM"/>
    </source>
</evidence>
<dbReference type="SUPFAM" id="SSF49478">
    <property type="entry name" value="Cna protein B-type domain"/>
    <property type="match status" value="1"/>
</dbReference>
<dbReference type="RefSeq" id="WP_160633207.1">
    <property type="nucleotide sequence ID" value="NZ_WWNE01000007.1"/>
</dbReference>
<dbReference type="EMBL" id="WWNE01000007">
    <property type="protein sequence ID" value="NBG66248.1"/>
    <property type="molecule type" value="Genomic_DNA"/>
</dbReference>
<evidence type="ECO:0000313" key="2">
    <source>
        <dbReference type="EMBL" id="NBG66248.1"/>
    </source>
</evidence>
<feature type="chain" id="PRO_5026845877" description="Carboxypeptidase regulatory-like domain-containing protein" evidence="1">
    <location>
        <begin position="23"/>
        <end position="168"/>
    </location>
</feature>
<feature type="signal peptide" evidence="1">
    <location>
        <begin position="1"/>
        <end position="22"/>
    </location>
</feature>
<evidence type="ECO:0000256" key="1">
    <source>
        <dbReference type="SAM" id="SignalP"/>
    </source>
</evidence>
<proteinExistence type="predicted"/>